<sequence length="519" mass="54942">MKLARWLSTTAATFLAAATLVAGPAAASATAVPAAAAAPSATLAPTAPKYFLGSGYGPLNIATDAAWNTAYAQATQEGYPAANCSRSAGPVAAPIGAGGYYQVTLEIYCVPPPPPGSGQVVGVHSGKCMDVKGGKTADGTPIQLYACNGTSAQTWKLEADGTVRALGKCLDVQYAKTENGSLLGLNSCHQGTNQKWEQLPGGLLRSVHSGKCLDALGWATGNGARLGIWDCARATRTSSGAAPPWAPDPRDPHSGALPVPPGRAPSHPTRPTAAPAPPAGPVGCPPADLERVGGGPQDCSDRRTRPRLRQQGGQGGNAVHFTDLSDDLEHPAVDAFLSAVDHSMNSNTLLLKFAADVPVTAENQQRVLHAFLRHGLFEEAMLAADRRRDWHNLSDDFDGVCVERPLLREGFLATVGPLDHKRFVARLNWMLREAFSPYNQHYAETDAARLVRDFVHQLLGRSGSAWLFASVEPDFLRSTGYYTDEEPLRPAYFDGGGSDTATFIHRDRVCHVLLTNGSP</sequence>
<accession>A0ABU8TZ52</accession>
<evidence type="ECO:0000259" key="3">
    <source>
        <dbReference type="SMART" id="SM00458"/>
    </source>
</evidence>
<dbReference type="CDD" id="cd23451">
    <property type="entry name" value="beta-trefoil_Ricin_laminarinase"/>
    <property type="match status" value="1"/>
</dbReference>
<dbReference type="InterPro" id="IPR000772">
    <property type="entry name" value="Ricin_B_lectin"/>
</dbReference>
<dbReference type="PROSITE" id="PS50231">
    <property type="entry name" value="RICIN_B_LECTIN"/>
    <property type="match status" value="1"/>
</dbReference>
<evidence type="ECO:0000256" key="1">
    <source>
        <dbReference type="SAM" id="MobiDB-lite"/>
    </source>
</evidence>
<keyword evidence="2" id="KW-0732">Signal</keyword>
<dbReference type="SUPFAM" id="SSF50370">
    <property type="entry name" value="Ricin B-like lectins"/>
    <property type="match status" value="1"/>
</dbReference>
<feature type="region of interest" description="Disordered" evidence="1">
    <location>
        <begin position="237"/>
        <end position="317"/>
    </location>
</feature>
<feature type="signal peptide" evidence="2">
    <location>
        <begin position="1"/>
        <end position="27"/>
    </location>
</feature>
<dbReference type="EMBL" id="JBBKAM010000002">
    <property type="protein sequence ID" value="MEJ8640905.1"/>
    <property type="molecule type" value="Genomic_DNA"/>
</dbReference>
<feature type="compositionally biased region" description="Pro residues" evidence="1">
    <location>
        <begin position="274"/>
        <end position="284"/>
    </location>
</feature>
<proteinExistence type="predicted"/>
<evidence type="ECO:0000313" key="4">
    <source>
        <dbReference type="EMBL" id="MEJ8640905.1"/>
    </source>
</evidence>
<feature type="domain" description="Ricin B lectin" evidence="3">
    <location>
        <begin position="117"/>
        <end position="237"/>
    </location>
</feature>
<name>A0ABU8TZ52_9ACTN</name>
<gene>
    <name evidence="4" type="ORF">WKI68_04430</name>
</gene>
<protein>
    <submittedName>
        <fullName evidence="4">RICIN domain-containing protein</fullName>
    </submittedName>
</protein>
<keyword evidence="5" id="KW-1185">Reference proteome</keyword>
<dbReference type="Proteomes" id="UP001382904">
    <property type="component" value="Unassembled WGS sequence"/>
</dbReference>
<dbReference type="SMART" id="SM00458">
    <property type="entry name" value="RICIN"/>
    <property type="match status" value="1"/>
</dbReference>
<dbReference type="Gene3D" id="2.80.10.50">
    <property type="match status" value="2"/>
</dbReference>
<dbReference type="InterPro" id="IPR035992">
    <property type="entry name" value="Ricin_B-like_lectins"/>
</dbReference>
<feature type="chain" id="PRO_5045963009" evidence="2">
    <location>
        <begin position="28"/>
        <end position="519"/>
    </location>
</feature>
<evidence type="ECO:0000256" key="2">
    <source>
        <dbReference type="SAM" id="SignalP"/>
    </source>
</evidence>
<dbReference type="Pfam" id="PF00652">
    <property type="entry name" value="Ricin_B_lectin"/>
    <property type="match status" value="1"/>
</dbReference>
<feature type="compositionally biased region" description="Low complexity" evidence="1">
    <location>
        <begin position="264"/>
        <end position="273"/>
    </location>
</feature>
<reference evidence="4 5" key="1">
    <citation type="submission" date="2024-03" db="EMBL/GenBank/DDBJ databases">
        <title>Novel Streptomyces species of biotechnological and ecological value are a feature of Machair soil.</title>
        <authorList>
            <person name="Prole J.R."/>
            <person name="Goodfellow M."/>
            <person name="Allenby N."/>
            <person name="Ward A.C."/>
        </authorList>
    </citation>
    <scope>NUCLEOTIDE SEQUENCE [LARGE SCALE GENOMIC DNA]</scope>
    <source>
        <strain evidence="4 5">MS1.HAVA.3</strain>
    </source>
</reference>
<comment type="caution">
    <text evidence="4">The sequence shown here is derived from an EMBL/GenBank/DDBJ whole genome shotgun (WGS) entry which is preliminary data.</text>
</comment>
<organism evidence="4 5">
    <name type="scientific">Streptomyces caledonius</name>
    <dbReference type="NCBI Taxonomy" id="3134107"/>
    <lineage>
        <taxon>Bacteria</taxon>
        <taxon>Bacillati</taxon>
        <taxon>Actinomycetota</taxon>
        <taxon>Actinomycetes</taxon>
        <taxon>Kitasatosporales</taxon>
        <taxon>Streptomycetaceae</taxon>
        <taxon>Streptomyces</taxon>
    </lineage>
</organism>
<evidence type="ECO:0000313" key="5">
    <source>
        <dbReference type="Proteomes" id="UP001382904"/>
    </source>
</evidence>